<feature type="compositionally biased region" description="Low complexity" evidence="1">
    <location>
        <begin position="480"/>
        <end position="513"/>
    </location>
</feature>
<feature type="domain" description="Dystroglycan-type cadherin-like" evidence="4">
    <location>
        <begin position="26"/>
        <end position="119"/>
    </location>
</feature>
<feature type="compositionally biased region" description="Polar residues" evidence="1">
    <location>
        <begin position="954"/>
        <end position="964"/>
    </location>
</feature>
<feature type="signal peptide" evidence="3">
    <location>
        <begin position="1"/>
        <end position="23"/>
    </location>
</feature>
<feature type="compositionally biased region" description="Polar residues" evidence="1">
    <location>
        <begin position="459"/>
        <end position="470"/>
    </location>
</feature>
<dbReference type="InterPro" id="IPR013783">
    <property type="entry name" value="Ig-like_fold"/>
</dbReference>
<evidence type="ECO:0000256" key="3">
    <source>
        <dbReference type="SAM" id="SignalP"/>
    </source>
</evidence>
<dbReference type="RefSeq" id="XP_021871706.1">
    <property type="nucleotide sequence ID" value="XM_022014107.1"/>
</dbReference>
<proteinExistence type="predicted"/>
<dbReference type="InParanoid" id="A0A1Y1UIA8"/>
<organism evidence="5 6">
    <name type="scientific">Kockovaella imperatae</name>
    <dbReference type="NCBI Taxonomy" id="4999"/>
    <lineage>
        <taxon>Eukaryota</taxon>
        <taxon>Fungi</taxon>
        <taxon>Dikarya</taxon>
        <taxon>Basidiomycota</taxon>
        <taxon>Agaricomycotina</taxon>
        <taxon>Tremellomycetes</taxon>
        <taxon>Tremellales</taxon>
        <taxon>Cuniculitremaceae</taxon>
        <taxon>Kockovaella</taxon>
    </lineage>
</organism>
<sequence length="1038" mass="110562">MLRFMNILFVILWTQGLVRLAQAAPTLQYPLMEQQPPVARVDQSFDFDILYQTFSSPFTITYTTSGLPAWLEWNEPSLAFFGTPKASDVGQQTVTLTATDSSGSTSTTFLLIVTEFSMPGVHQAFTTQLGDPSSRVISSASVLPGNTGVSVPPHWSFSLGFAMDTFRLSHGQPVNGNLFVSARVRGMIGLPTWLNFNNNTMTFDGVTPASGSFTVVVTGTDFWGYLGAQTSFVIEVGSGPPVELVKGYNFTDIVTMARNDIQYQVDISKVLVNGTAATASDIVVSLNETNYPWLSLDSSSLALTGTAPDFLLNGTVTPLSIPINIAPAGEDNSIYLTTWLSLDATPYFFTDYDVPAMNVTPKSALSFDLKPYLNSHNPPNVVVNASVTPKDAANWLVFYQDDMTLAGTVPEGTKYSGLNVLFTASQGGFQASTNLAVTFNGVVAQAPYTANNGTSMATGATGQVNNSTTGAGKISGGNANGTTSGTSQDGGKTGSGSSSGNTSGSGSGNSSQQHPSGDTAPVPNASNGQTGIESDLGGHRLSTGAKIGIAVALGVLGLIILAVLLFLCCRRRKRKDEEEKRDDDAESFTVGSPEANQATPRNFLGDVAKFSAFNMRSPEAVPKPPKADQPTRMDGLRGIFGWAPADEKEAAAGVIATPNLNRSDTSFMGQGDVIGVAHPVDRSPGMASSFTMSEESSLASWESGDSFQWSEEATPADAPRPRDNFTPRYPRNNSPSKLAQLASQHTVGSHDASELGDDSASFVAKGENTLGTFSSSDISGSNFASRNNMQHGDSEEEEEGPAVVTMAERQSFATRNPTERHIPKLRPSKEHITSTGEVPPAKHSRRALTEVEEGMFDDAEEKRRSMAEAEAGMTGLGYPASAIYYSRPNSAVDDRSDTGGESSTIPLPHVGAVNRHRHRPSESGTMEDGKVLACANETFSIHPQINPPPAAQMSGATWSSTPPSTYRAERQEGGQLPGWLHFDARELELWGVPSLKDVGQSIDIKIIEKLPKDKKVANSSIYGYATSQERQVGKLTIE</sequence>
<dbReference type="GO" id="GO:0016020">
    <property type="term" value="C:membrane"/>
    <property type="evidence" value="ECO:0007669"/>
    <property type="project" value="InterPro"/>
</dbReference>
<feature type="compositionally biased region" description="Polar residues" evidence="1">
    <location>
        <begin position="772"/>
        <end position="791"/>
    </location>
</feature>
<evidence type="ECO:0000256" key="1">
    <source>
        <dbReference type="SAM" id="MobiDB-lite"/>
    </source>
</evidence>
<keyword evidence="2" id="KW-0472">Membrane</keyword>
<reference evidence="5 6" key="1">
    <citation type="submission" date="2017-03" db="EMBL/GenBank/DDBJ databases">
        <title>Widespread Adenine N6-methylation of Active Genes in Fungi.</title>
        <authorList>
            <consortium name="DOE Joint Genome Institute"/>
            <person name="Mondo S.J."/>
            <person name="Dannebaum R.O."/>
            <person name="Kuo R.C."/>
            <person name="Louie K.B."/>
            <person name="Bewick A.J."/>
            <person name="Labutti K."/>
            <person name="Haridas S."/>
            <person name="Kuo A."/>
            <person name="Salamov A."/>
            <person name="Ahrendt S.R."/>
            <person name="Lau R."/>
            <person name="Bowen B.P."/>
            <person name="Lipzen A."/>
            <person name="Sullivan W."/>
            <person name="Andreopoulos W.B."/>
            <person name="Clum A."/>
            <person name="Lindquist E."/>
            <person name="Daum C."/>
            <person name="Northen T.R."/>
            <person name="Ramamoorthy G."/>
            <person name="Schmitz R.J."/>
            <person name="Gryganskyi A."/>
            <person name="Culley D."/>
            <person name="Magnuson J."/>
            <person name="James T.Y."/>
            <person name="O'Malley M.A."/>
            <person name="Stajich J.E."/>
            <person name="Spatafora J.W."/>
            <person name="Visel A."/>
            <person name="Grigoriev I.V."/>
        </authorList>
    </citation>
    <scope>NUCLEOTIDE SEQUENCE [LARGE SCALE GENOMIC DNA]</scope>
    <source>
        <strain evidence="5 6">NRRL Y-17943</strain>
    </source>
</reference>
<feature type="domain" description="Dystroglycan-type cadherin-like" evidence="4">
    <location>
        <begin position="137"/>
        <end position="243"/>
    </location>
</feature>
<feature type="chain" id="PRO_5012259937" description="Dystroglycan-type cadherin-like domain-containing protein" evidence="3">
    <location>
        <begin position="24"/>
        <end position="1038"/>
    </location>
</feature>
<dbReference type="Proteomes" id="UP000193218">
    <property type="component" value="Unassembled WGS sequence"/>
</dbReference>
<accession>A0A1Y1UIA8</accession>
<dbReference type="InterPro" id="IPR015919">
    <property type="entry name" value="Cadherin-like_sf"/>
</dbReference>
<feature type="region of interest" description="Disordered" evidence="1">
    <location>
        <begin position="946"/>
        <end position="970"/>
    </location>
</feature>
<evidence type="ECO:0000259" key="4">
    <source>
        <dbReference type="SMART" id="SM00736"/>
    </source>
</evidence>
<dbReference type="Gene3D" id="2.60.40.10">
    <property type="entry name" value="Immunoglobulins"/>
    <property type="match status" value="2"/>
</dbReference>
<feature type="region of interest" description="Disordered" evidence="1">
    <location>
        <begin position="574"/>
        <end position="601"/>
    </location>
</feature>
<protein>
    <recommendedName>
        <fullName evidence="4">Dystroglycan-type cadherin-like domain-containing protein</fullName>
    </recommendedName>
</protein>
<evidence type="ECO:0000313" key="6">
    <source>
        <dbReference type="Proteomes" id="UP000193218"/>
    </source>
</evidence>
<feature type="transmembrane region" description="Helical" evidence="2">
    <location>
        <begin position="547"/>
        <end position="567"/>
    </location>
</feature>
<keyword evidence="6" id="KW-1185">Reference proteome</keyword>
<dbReference type="OrthoDB" id="414243at2759"/>
<feature type="region of interest" description="Disordered" evidence="1">
    <location>
        <begin position="772"/>
        <end position="847"/>
    </location>
</feature>
<name>A0A1Y1UIA8_9TREE</name>
<dbReference type="SUPFAM" id="SSF49313">
    <property type="entry name" value="Cadherin-like"/>
    <property type="match status" value="3"/>
</dbReference>
<gene>
    <name evidence="5" type="ORF">BD324DRAFT_608221</name>
</gene>
<dbReference type="STRING" id="4999.A0A1Y1UIA8"/>
<feature type="compositionally biased region" description="Polar residues" evidence="1">
    <location>
        <begin position="686"/>
        <end position="711"/>
    </location>
</feature>
<dbReference type="AlphaFoldDB" id="A0A1Y1UIA8"/>
<feature type="region of interest" description="Disordered" evidence="1">
    <location>
        <begin position="459"/>
        <end position="535"/>
    </location>
</feature>
<keyword evidence="2" id="KW-0812">Transmembrane</keyword>
<dbReference type="GeneID" id="33555915"/>
<dbReference type="EMBL" id="NBSH01000005">
    <property type="protein sequence ID" value="ORX37719.1"/>
    <property type="molecule type" value="Genomic_DNA"/>
</dbReference>
<feature type="compositionally biased region" description="Polar residues" evidence="1">
    <location>
        <begin position="731"/>
        <end position="747"/>
    </location>
</feature>
<dbReference type="GO" id="GO:0005509">
    <property type="term" value="F:calcium ion binding"/>
    <property type="evidence" value="ECO:0007669"/>
    <property type="project" value="InterPro"/>
</dbReference>
<keyword evidence="3" id="KW-0732">Signal</keyword>
<evidence type="ECO:0000313" key="5">
    <source>
        <dbReference type="EMBL" id="ORX37719.1"/>
    </source>
</evidence>
<feature type="region of interest" description="Disordered" evidence="1">
    <location>
        <begin position="686"/>
        <end position="755"/>
    </location>
</feature>
<comment type="caution">
    <text evidence="5">The sequence shown here is derived from an EMBL/GenBank/DDBJ whole genome shotgun (WGS) entry which is preliminary data.</text>
</comment>
<dbReference type="InterPro" id="IPR006644">
    <property type="entry name" value="Cadg"/>
</dbReference>
<keyword evidence="2" id="KW-1133">Transmembrane helix</keyword>
<evidence type="ECO:0000256" key="2">
    <source>
        <dbReference type="SAM" id="Phobius"/>
    </source>
</evidence>
<dbReference type="SMART" id="SM00736">
    <property type="entry name" value="CADG"/>
    <property type="match status" value="2"/>
</dbReference>
<dbReference type="Pfam" id="PF05345">
    <property type="entry name" value="He_PIG"/>
    <property type="match status" value="2"/>
</dbReference>
<feature type="compositionally biased region" description="Basic and acidic residues" evidence="1">
    <location>
        <begin position="817"/>
        <end position="832"/>
    </location>
</feature>